<feature type="chain" id="PRO_5035943215" evidence="1">
    <location>
        <begin position="18"/>
        <end position="124"/>
    </location>
</feature>
<keyword evidence="1" id="KW-0732">Signal</keyword>
<protein>
    <submittedName>
        <fullName evidence="2">Uncharacterized protein</fullName>
    </submittedName>
</protein>
<proteinExistence type="predicted"/>
<evidence type="ECO:0000313" key="2">
    <source>
        <dbReference type="EMBL" id="CAB3399299.1"/>
    </source>
</evidence>
<name>A0A8S1EEQ9_9PELO</name>
<evidence type="ECO:0000313" key="3">
    <source>
        <dbReference type="Proteomes" id="UP000494206"/>
    </source>
</evidence>
<sequence length="124" mass="14110">MKTFVILFTTLIGVTLCDLDDNELGKRMDPNAYPVSFGKRMSEEDSSAQSTWKRVDPNVFRIGFGKRDASPFNLDPFGFEKRMDPNAFRMSFGKKRSADFGIDKRSTSGYNLDARNYFVGLGRK</sequence>
<feature type="signal peptide" evidence="1">
    <location>
        <begin position="1"/>
        <end position="17"/>
    </location>
</feature>
<reference evidence="2 3" key="1">
    <citation type="submission" date="2020-04" db="EMBL/GenBank/DDBJ databases">
        <authorList>
            <person name="Laetsch R D."/>
            <person name="Stevens L."/>
            <person name="Kumar S."/>
            <person name="Blaxter L. M."/>
        </authorList>
    </citation>
    <scope>NUCLEOTIDE SEQUENCE [LARGE SCALE GENOMIC DNA]</scope>
</reference>
<organism evidence="2 3">
    <name type="scientific">Caenorhabditis bovis</name>
    <dbReference type="NCBI Taxonomy" id="2654633"/>
    <lineage>
        <taxon>Eukaryota</taxon>
        <taxon>Metazoa</taxon>
        <taxon>Ecdysozoa</taxon>
        <taxon>Nematoda</taxon>
        <taxon>Chromadorea</taxon>
        <taxon>Rhabditida</taxon>
        <taxon>Rhabditina</taxon>
        <taxon>Rhabditomorpha</taxon>
        <taxon>Rhabditoidea</taxon>
        <taxon>Rhabditidae</taxon>
        <taxon>Peloderinae</taxon>
        <taxon>Caenorhabditis</taxon>
    </lineage>
</organism>
<dbReference type="EMBL" id="CADEPM010000002">
    <property type="protein sequence ID" value="CAB3399299.1"/>
    <property type="molecule type" value="Genomic_DNA"/>
</dbReference>
<evidence type="ECO:0000256" key="1">
    <source>
        <dbReference type="SAM" id="SignalP"/>
    </source>
</evidence>
<dbReference type="Proteomes" id="UP000494206">
    <property type="component" value="Unassembled WGS sequence"/>
</dbReference>
<dbReference type="AlphaFoldDB" id="A0A8S1EEQ9"/>
<accession>A0A8S1EEQ9</accession>
<dbReference type="OrthoDB" id="5789685at2759"/>
<keyword evidence="3" id="KW-1185">Reference proteome</keyword>
<gene>
    <name evidence="2" type="ORF">CBOVIS_LOCUS2446</name>
</gene>
<comment type="caution">
    <text evidence="2">The sequence shown here is derived from an EMBL/GenBank/DDBJ whole genome shotgun (WGS) entry which is preliminary data.</text>
</comment>